<reference evidence="1" key="2">
    <citation type="journal article" date="2015" name="Data Brief">
        <title>Shoot transcriptome of the giant reed, Arundo donax.</title>
        <authorList>
            <person name="Barrero R.A."/>
            <person name="Guerrero F.D."/>
            <person name="Moolhuijzen P."/>
            <person name="Goolsby J.A."/>
            <person name="Tidwell J."/>
            <person name="Bellgard S.E."/>
            <person name="Bellgard M.I."/>
        </authorList>
    </citation>
    <scope>NUCLEOTIDE SEQUENCE</scope>
    <source>
        <tissue evidence="1">Shoot tissue taken approximately 20 cm above the soil surface</tissue>
    </source>
</reference>
<reference evidence="1" key="1">
    <citation type="submission" date="2014-09" db="EMBL/GenBank/DDBJ databases">
        <authorList>
            <person name="Magalhaes I.L.F."/>
            <person name="Oliveira U."/>
            <person name="Santos F.R."/>
            <person name="Vidigal T.H.D.A."/>
            <person name="Brescovit A.D."/>
            <person name="Santos A.J."/>
        </authorList>
    </citation>
    <scope>NUCLEOTIDE SEQUENCE</scope>
    <source>
        <tissue evidence="1">Shoot tissue taken approximately 20 cm above the soil surface</tissue>
    </source>
</reference>
<dbReference type="EMBL" id="GBRH01172783">
    <property type="protein sequence ID" value="JAE25113.1"/>
    <property type="molecule type" value="Transcribed_RNA"/>
</dbReference>
<sequence>MLTATANGLWIDGFDVASNIALPCSRFGYHAIMMMLP</sequence>
<dbReference type="AlphaFoldDB" id="A0A0A9QDW3"/>
<dbReference type="EMBL" id="GBRH01279052">
    <property type="protein sequence ID" value="JAD18843.1"/>
    <property type="molecule type" value="Transcribed_RNA"/>
</dbReference>
<name>A0A0A9QDW3_ARUDO</name>
<proteinExistence type="predicted"/>
<evidence type="ECO:0000313" key="1">
    <source>
        <dbReference type="EMBL" id="JAD18843.1"/>
    </source>
</evidence>
<protein>
    <submittedName>
        <fullName evidence="1">Uncharacterized protein</fullName>
    </submittedName>
</protein>
<organism evidence="1">
    <name type="scientific">Arundo donax</name>
    <name type="common">Giant reed</name>
    <name type="synonym">Donax arundinaceus</name>
    <dbReference type="NCBI Taxonomy" id="35708"/>
    <lineage>
        <taxon>Eukaryota</taxon>
        <taxon>Viridiplantae</taxon>
        <taxon>Streptophyta</taxon>
        <taxon>Embryophyta</taxon>
        <taxon>Tracheophyta</taxon>
        <taxon>Spermatophyta</taxon>
        <taxon>Magnoliopsida</taxon>
        <taxon>Liliopsida</taxon>
        <taxon>Poales</taxon>
        <taxon>Poaceae</taxon>
        <taxon>PACMAD clade</taxon>
        <taxon>Arundinoideae</taxon>
        <taxon>Arundineae</taxon>
        <taxon>Arundo</taxon>
    </lineage>
</organism>
<accession>A0A0A9QDW3</accession>